<dbReference type="InterPro" id="IPR036890">
    <property type="entry name" value="HATPase_C_sf"/>
</dbReference>
<dbReference type="InterPro" id="IPR035965">
    <property type="entry name" value="PAS-like_dom_sf"/>
</dbReference>
<dbReference type="SMART" id="SM00086">
    <property type="entry name" value="PAC"/>
    <property type="match status" value="1"/>
</dbReference>
<evidence type="ECO:0000259" key="6">
    <source>
        <dbReference type="PROSITE" id="PS50112"/>
    </source>
</evidence>
<proteinExistence type="predicted"/>
<dbReference type="InterPro" id="IPR013656">
    <property type="entry name" value="PAS_4"/>
</dbReference>
<evidence type="ECO:0000259" key="5">
    <source>
        <dbReference type="PROSITE" id="PS50109"/>
    </source>
</evidence>
<dbReference type="InterPro" id="IPR001610">
    <property type="entry name" value="PAC"/>
</dbReference>
<dbReference type="Gene3D" id="3.30.565.10">
    <property type="entry name" value="Histidine kinase-like ATPase, C-terminal domain"/>
    <property type="match status" value="1"/>
</dbReference>
<dbReference type="Pfam" id="PF07730">
    <property type="entry name" value="HisKA_3"/>
    <property type="match status" value="1"/>
</dbReference>
<name>A0A7W5FVZ9_9BURK</name>
<dbReference type="InterPro" id="IPR005467">
    <property type="entry name" value="His_kinase_dom"/>
</dbReference>
<keyword evidence="1" id="KW-0808">Transferase</keyword>
<evidence type="ECO:0000313" key="8">
    <source>
        <dbReference type="EMBL" id="MBB3121294.1"/>
    </source>
</evidence>
<dbReference type="NCBIfam" id="TIGR00229">
    <property type="entry name" value="sensory_box"/>
    <property type="match status" value="2"/>
</dbReference>
<dbReference type="SMART" id="SM00091">
    <property type="entry name" value="PAS"/>
    <property type="match status" value="2"/>
</dbReference>
<evidence type="ECO:0000256" key="1">
    <source>
        <dbReference type="ARBA" id="ARBA00022679"/>
    </source>
</evidence>
<dbReference type="RefSeq" id="WP_183443021.1">
    <property type="nucleotide sequence ID" value="NZ_JACHXD010000015.1"/>
</dbReference>
<protein>
    <submittedName>
        <fullName evidence="8">PAS domain S-box-containing protein</fullName>
    </submittedName>
</protein>
<feature type="domain" description="PAS" evidence="6">
    <location>
        <begin position="153"/>
        <end position="200"/>
    </location>
</feature>
<dbReference type="Gene3D" id="3.30.450.20">
    <property type="entry name" value="PAS domain"/>
    <property type="match status" value="2"/>
</dbReference>
<dbReference type="SUPFAM" id="SSF55785">
    <property type="entry name" value="PYP-like sensor domain (PAS domain)"/>
    <property type="match status" value="2"/>
</dbReference>
<dbReference type="Pfam" id="PF08448">
    <property type="entry name" value="PAS_4"/>
    <property type="match status" value="1"/>
</dbReference>
<dbReference type="PANTHER" id="PTHR24421">
    <property type="entry name" value="NITRATE/NITRITE SENSOR PROTEIN NARX-RELATED"/>
    <property type="match status" value="1"/>
</dbReference>
<comment type="caution">
    <text evidence="8">The sequence shown here is derived from an EMBL/GenBank/DDBJ whole genome shotgun (WGS) entry which is preliminary data.</text>
</comment>
<dbReference type="Gene3D" id="1.20.5.1930">
    <property type="match status" value="1"/>
</dbReference>
<dbReference type="PROSITE" id="PS50109">
    <property type="entry name" value="HIS_KIN"/>
    <property type="match status" value="1"/>
</dbReference>
<sequence length="517" mass="57066">MQKAWHEAQVNRIELELQGAALAEMHRQKEEVEEDLSRYTGLYEQAPACYLSLGRSGRIDGANRAAAALLRLQRADLIGLHFEEFLAPSSQPDWRGLLARLDREGQPSALEVQLLEERGGASRVRLEANYNARTGGCRIIISDISDWHARETALQRAFAMLDSLDEGMALTNADGCIVSVNPAFSQLTAYPPAAALGRSLRFLRHRAPGAAFYADLWRSLVSRGSWQGEAWGQRADGGEFLAALSLKVMRDPDGRQANLLAVFSDITQRKRAELALRELHRELDARVRLRTSELAQANAHLRQLSAHLAEVKEAERKRIAREIHDELGQNLLALRIDISMLQARAGARHPRLRQRANLALENVDATIRSVRNIINELRPAVLDLGLHAALEWLVRDFAVRGQFDCRLLVAGEALLDRIDAESGVVLFRIVQESLSNVLRHAAASHVRVELTEEGDTVLLLVEDNGAGMEASQRDKPGAFGLLGIAERVDAMGGALSIVSAPRDGCRLSVRLALPARA</sequence>
<dbReference type="InterPro" id="IPR011712">
    <property type="entry name" value="Sig_transdc_His_kin_sub3_dim/P"/>
</dbReference>
<dbReference type="PANTHER" id="PTHR24421:SF59">
    <property type="entry name" value="OXYGEN SENSOR HISTIDINE KINASE NREB"/>
    <property type="match status" value="1"/>
</dbReference>
<keyword evidence="3" id="KW-0902">Two-component regulatory system</keyword>
<dbReference type="InterPro" id="IPR003594">
    <property type="entry name" value="HATPase_dom"/>
</dbReference>
<keyword evidence="2" id="KW-0418">Kinase</keyword>
<dbReference type="SMART" id="SM00387">
    <property type="entry name" value="HATPase_c"/>
    <property type="match status" value="1"/>
</dbReference>
<keyword evidence="9" id="KW-1185">Reference proteome</keyword>
<dbReference type="Pfam" id="PF02518">
    <property type="entry name" value="HATPase_c"/>
    <property type="match status" value="1"/>
</dbReference>
<reference evidence="8 9" key="1">
    <citation type="submission" date="2020-08" db="EMBL/GenBank/DDBJ databases">
        <title>Genomic Encyclopedia of Type Strains, Phase III (KMG-III): the genomes of soil and plant-associated and newly described type strains.</title>
        <authorList>
            <person name="Whitman W."/>
        </authorList>
    </citation>
    <scope>NUCLEOTIDE SEQUENCE [LARGE SCALE GENOMIC DNA]</scope>
    <source>
        <strain evidence="8 9">CECT 8897</strain>
    </source>
</reference>
<evidence type="ECO:0000256" key="2">
    <source>
        <dbReference type="ARBA" id="ARBA00022777"/>
    </source>
</evidence>
<feature type="domain" description="PAC" evidence="7">
    <location>
        <begin position="226"/>
        <end position="278"/>
    </location>
</feature>
<dbReference type="InterPro" id="IPR000014">
    <property type="entry name" value="PAS"/>
</dbReference>
<dbReference type="CDD" id="cd16917">
    <property type="entry name" value="HATPase_UhpB-NarQ-NarX-like"/>
    <property type="match status" value="1"/>
</dbReference>
<dbReference type="GO" id="GO:0016020">
    <property type="term" value="C:membrane"/>
    <property type="evidence" value="ECO:0007669"/>
    <property type="project" value="InterPro"/>
</dbReference>
<dbReference type="CDD" id="cd00130">
    <property type="entry name" value="PAS"/>
    <property type="match status" value="1"/>
</dbReference>
<dbReference type="Proteomes" id="UP000541535">
    <property type="component" value="Unassembled WGS sequence"/>
</dbReference>
<evidence type="ECO:0000256" key="4">
    <source>
        <dbReference type="SAM" id="Coils"/>
    </source>
</evidence>
<gene>
    <name evidence="8" type="ORF">FHS03_004372</name>
</gene>
<dbReference type="InterPro" id="IPR050482">
    <property type="entry name" value="Sensor_HK_TwoCompSys"/>
</dbReference>
<dbReference type="SUPFAM" id="SSF55874">
    <property type="entry name" value="ATPase domain of HSP90 chaperone/DNA topoisomerase II/histidine kinase"/>
    <property type="match status" value="1"/>
</dbReference>
<feature type="domain" description="Histidine kinase" evidence="5">
    <location>
        <begin position="322"/>
        <end position="515"/>
    </location>
</feature>
<keyword evidence="4" id="KW-0175">Coiled coil</keyword>
<dbReference type="AlphaFoldDB" id="A0A7W5FVZ9"/>
<dbReference type="Pfam" id="PF13426">
    <property type="entry name" value="PAS_9"/>
    <property type="match status" value="1"/>
</dbReference>
<accession>A0A7W5FVZ9</accession>
<dbReference type="EMBL" id="JACHXD010000015">
    <property type="protein sequence ID" value="MBB3121294.1"/>
    <property type="molecule type" value="Genomic_DNA"/>
</dbReference>
<feature type="coiled-coil region" evidence="4">
    <location>
        <begin position="15"/>
        <end position="42"/>
    </location>
</feature>
<dbReference type="InterPro" id="IPR000700">
    <property type="entry name" value="PAS-assoc_C"/>
</dbReference>
<organism evidence="8 9">
    <name type="scientific">Pseudoduganella violacea</name>
    <dbReference type="NCBI Taxonomy" id="1715466"/>
    <lineage>
        <taxon>Bacteria</taxon>
        <taxon>Pseudomonadati</taxon>
        <taxon>Pseudomonadota</taxon>
        <taxon>Betaproteobacteria</taxon>
        <taxon>Burkholderiales</taxon>
        <taxon>Oxalobacteraceae</taxon>
        <taxon>Telluria group</taxon>
        <taxon>Pseudoduganella</taxon>
    </lineage>
</organism>
<evidence type="ECO:0000256" key="3">
    <source>
        <dbReference type="ARBA" id="ARBA00023012"/>
    </source>
</evidence>
<dbReference type="PROSITE" id="PS50112">
    <property type="entry name" value="PAS"/>
    <property type="match status" value="1"/>
</dbReference>
<dbReference type="PROSITE" id="PS50113">
    <property type="entry name" value="PAC"/>
    <property type="match status" value="1"/>
</dbReference>
<evidence type="ECO:0000259" key="7">
    <source>
        <dbReference type="PROSITE" id="PS50113"/>
    </source>
</evidence>
<dbReference type="GO" id="GO:0046983">
    <property type="term" value="F:protein dimerization activity"/>
    <property type="evidence" value="ECO:0007669"/>
    <property type="project" value="InterPro"/>
</dbReference>
<evidence type="ECO:0000313" key="9">
    <source>
        <dbReference type="Proteomes" id="UP000541535"/>
    </source>
</evidence>
<dbReference type="GO" id="GO:0000155">
    <property type="term" value="F:phosphorelay sensor kinase activity"/>
    <property type="evidence" value="ECO:0007669"/>
    <property type="project" value="InterPro"/>
</dbReference>